<dbReference type="EMBL" id="JADCUA010000015">
    <property type="protein sequence ID" value="KAH9834620.1"/>
    <property type="molecule type" value="Genomic_DNA"/>
</dbReference>
<protein>
    <submittedName>
        <fullName evidence="1">Uncharacterized protein</fullName>
    </submittedName>
</protein>
<sequence length="152" mass="17064">MAIEAGLDMRHIPNHRQPFRVRCALHDPHKLVICIYSNYELAYIISDAAIAKMQKRLGIQEALVWYVCSLDPGRRGVGLLLGGNYSVRNHALLVPRTVIRRWSVSPIGTDSNGRVYQHARHFLFGLVVDSVSIVVEVVNIYDMATVVVLPCT</sequence>
<gene>
    <name evidence="1" type="ORF">C8Q71DRAFT_769951</name>
</gene>
<dbReference type="Proteomes" id="UP000814176">
    <property type="component" value="Unassembled WGS sequence"/>
</dbReference>
<keyword evidence="2" id="KW-1185">Reference proteome</keyword>
<dbReference type="RefSeq" id="XP_047777151.1">
    <property type="nucleotide sequence ID" value="XM_047924305.1"/>
</dbReference>
<accession>A0ABQ8KAX2</accession>
<proteinExistence type="predicted"/>
<organism evidence="1 2">
    <name type="scientific">Rhodofomes roseus</name>
    <dbReference type="NCBI Taxonomy" id="34475"/>
    <lineage>
        <taxon>Eukaryota</taxon>
        <taxon>Fungi</taxon>
        <taxon>Dikarya</taxon>
        <taxon>Basidiomycota</taxon>
        <taxon>Agaricomycotina</taxon>
        <taxon>Agaricomycetes</taxon>
        <taxon>Polyporales</taxon>
        <taxon>Rhodofomes</taxon>
    </lineage>
</organism>
<evidence type="ECO:0000313" key="2">
    <source>
        <dbReference type="Proteomes" id="UP000814176"/>
    </source>
</evidence>
<name>A0ABQ8KAX2_9APHY</name>
<evidence type="ECO:0000313" key="1">
    <source>
        <dbReference type="EMBL" id="KAH9834620.1"/>
    </source>
</evidence>
<dbReference type="GeneID" id="72005037"/>
<comment type="caution">
    <text evidence="1">The sequence shown here is derived from an EMBL/GenBank/DDBJ whole genome shotgun (WGS) entry which is preliminary data.</text>
</comment>
<reference evidence="1 2" key="1">
    <citation type="journal article" date="2021" name="Environ. Microbiol.">
        <title>Gene family expansions and transcriptome signatures uncover fungal adaptations to wood decay.</title>
        <authorList>
            <person name="Hage H."/>
            <person name="Miyauchi S."/>
            <person name="Viragh M."/>
            <person name="Drula E."/>
            <person name="Min B."/>
            <person name="Chaduli D."/>
            <person name="Navarro D."/>
            <person name="Favel A."/>
            <person name="Norest M."/>
            <person name="Lesage-Meessen L."/>
            <person name="Balint B."/>
            <person name="Merenyi Z."/>
            <person name="de Eugenio L."/>
            <person name="Morin E."/>
            <person name="Martinez A.T."/>
            <person name="Baldrian P."/>
            <person name="Stursova M."/>
            <person name="Martinez M.J."/>
            <person name="Novotny C."/>
            <person name="Magnuson J.K."/>
            <person name="Spatafora J.W."/>
            <person name="Maurice S."/>
            <person name="Pangilinan J."/>
            <person name="Andreopoulos W."/>
            <person name="LaButti K."/>
            <person name="Hundley H."/>
            <person name="Na H."/>
            <person name="Kuo A."/>
            <person name="Barry K."/>
            <person name="Lipzen A."/>
            <person name="Henrissat B."/>
            <person name="Riley R."/>
            <person name="Ahrendt S."/>
            <person name="Nagy L.G."/>
            <person name="Grigoriev I.V."/>
            <person name="Martin F."/>
            <person name="Rosso M.N."/>
        </authorList>
    </citation>
    <scope>NUCLEOTIDE SEQUENCE [LARGE SCALE GENOMIC DNA]</scope>
    <source>
        <strain evidence="1 2">CIRM-BRFM 1785</strain>
    </source>
</reference>